<protein>
    <submittedName>
        <fullName evidence="1">Uncharacterized protein</fullName>
    </submittedName>
</protein>
<organism evidence="1 2">
    <name type="scientific">Hominisplanchenecus faecis</name>
    <dbReference type="NCBI Taxonomy" id="2885351"/>
    <lineage>
        <taxon>Bacteria</taxon>
        <taxon>Bacillati</taxon>
        <taxon>Bacillota</taxon>
        <taxon>Clostridia</taxon>
        <taxon>Lachnospirales</taxon>
        <taxon>Lachnospiraceae</taxon>
        <taxon>Hominisplanchenecus</taxon>
    </lineage>
</organism>
<gene>
    <name evidence="1" type="ORF">LKD42_10635</name>
</gene>
<comment type="caution">
    <text evidence="1">The sequence shown here is derived from an EMBL/GenBank/DDBJ whole genome shotgun (WGS) entry which is preliminary data.</text>
</comment>
<reference evidence="1 2" key="1">
    <citation type="submission" date="2021-10" db="EMBL/GenBank/DDBJ databases">
        <title>Anaerobic single-cell dispensing facilitates the cultivation of human gut bacteria.</title>
        <authorList>
            <person name="Afrizal A."/>
        </authorList>
    </citation>
    <scope>NUCLEOTIDE SEQUENCE [LARGE SCALE GENOMIC DNA]</scope>
    <source>
        <strain evidence="1 2">CLA-AA-H246</strain>
    </source>
</reference>
<keyword evidence="2" id="KW-1185">Reference proteome</keyword>
<accession>A0ABS8EY02</accession>
<dbReference type="RefSeq" id="WP_248835681.1">
    <property type="nucleotide sequence ID" value="NZ_JAJEQE010000039.1"/>
</dbReference>
<proteinExistence type="predicted"/>
<dbReference type="EMBL" id="JAJEQE010000039">
    <property type="protein sequence ID" value="MCC2149703.1"/>
    <property type="molecule type" value="Genomic_DNA"/>
</dbReference>
<name>A0ABS8EY02_9FIRM</name>
<evidence type="ECO:0000313" key="1">
    <source>
        <dbReference type="EMBL" id="MCC2149703.1"/>
    </source>
</evidence>
<dbReference type="Proteomes" id="UP001299235">
    <property type="component" value="Unassembled WGS sequence"/>
</dbReference>
<evidence type="ECO:0000313" key="2">
    <source>
        <dbReference type="Proteomes" id="UP001299235"/>
    </source>
</evidence>
<sequence>MNDSRLSGIDPAKLQMLFSMSGQGASKSQNELMPFLMAVAARSRQNGMTFTPEETNLITEVMKQGKSKEEIARIEKIRMMMRLIK</sequence>